<protein>
    <submittedName>
        <fullName evidence="1">Uncharacterized protein</fullName>
    </submittedName>
</protein>
<dbReference type="AlphaFoldDB" id="A0A1Y5U0A8"/>
<name>A0A1Y5U0A8_9RHOB</name>
<dbReference type="EMBL" id="FWFO01000008">
    <property type="protein sequence ID" value="SLN73328.1"/>
    <property type="molecule type" value="Genomic_DNA"/>
</dbReference>
<reference evidence="1 2" key="1">
    <citation type="submission" date="2017-03" db="EMBL/GenBank/DDBJ databases">
        <authorList>
            <person name="Afonso C.L."/>
            <person name="Miller P.J."/>
            <person name="Scott M.A."/>
            <person name="Spackman E."/>
            <person name="Goraichik I."/>
            <person name="Dimitrov K.M."/>
            <person name="Suarez D.L."/>
            <person name="Swayne D.E."/>
        </authorList>
    </citation>
    <scope>NUCLEOTIDE SEQUENCE [LARGE SCALE GENOMIC DNA]</scope>
    <source>
        <strain evidence="1 2">CECT 7639</strain>
    </source>
</reference>
<gene>
    <name evidence="1" type="ORF">TRL7639_04404</name>
</gene>
<proteinExistence type="predicted"/>
<sequence>MTTNICFHALVMPSDLRLEGHRAAGRLVVELPRMGEY</sequence>
<evidence type="ECO:0000313" key="1">
    <source>
        <dbReference type="EMBL" id="SLN73328.1"/>
    </source>
</evidence>
<accession>A0A1Y5U0A8</accession>
<keyword evidence="2" id="KW-1185">Reference proteome</keyword>
<dbReference type="Proteomes" id="UP000193077">
    <property type="component" value="Unassembled WGS sequence"/>
</dbReference>
<organism evidence="1 2">
    <name type="scientific">Falsiruegeria litorea R37</name>
    <dbReference type="NCBI Taxonomy" id="1200284"/>
    <lineage>
        <taxon>Bacteria</taxon>
        <taxon>Pseudomonadati</taxon>
        <taxon>Pseudomonadota</taxon>
        <taxon>Alphaproteobacteria</taxon>
        <taxon>Rhodobacterales</taxon>
        <taxon>Roseobacteraceae</taxon>
        <taxon>Falsiruegeria</taxon>
    </lineage>
</organism>
<evidence type="ECO:0000313" key="2">
    <source>
        <dbReference type="Proteomes" id="UP000193077"/>
    </source>
</evidence>